<dbReference type="OrthoDB" id="5729110at2"/>
<dbReference type="AlphaFoldDB" id="A0A2G1QLQ0"/>
<dbReference type="InterPro" id="IPR034984">
    <property type="entry name" value="Imelysin-like_IPPA"/>
</dbReference>
<proteinExistence type="predicted"/>
<accession>A0A2G1QLQ0</accession>
<organism evidence="5 6">
    <name type="scientific">Zhengella mangrovi</name>
    <dbReference type="NCBI Taxonomy" id="1982044"/>
    <lineage>
        <taxon>Bacteria</taxon>
        <taxon>Pseudomonadati</taxon>
        <taxon>Pseudomonadota</taxon>
        <taxon>Alphaproteobacteria</taxon>
        <taxon>Hyphomicrobiales</taxon>
        <taxon>Notoacmeibacteraceae</taxon>
        <taxon>Zhengella</taxon>
    </lineage>
</organism>
<comment type="caution">
    <text evidence="5">The sequence shown here is derived from an EMBL/GenBank/DDBJ whole genome shotgun (WGS) entry which is preliminary data.</text>
</comment>
<feature type="domain" description="Imelysin-like" evidence="4">
    <location>
        <begin position="41"/>
        <end position="328"/>
    </location>
</feature>
<evidence type="ECO:0000256" key="1">
    <source>
        <dbReference type="ARBA" id="ARBA00004196"/>
    </source>
</evidence>
<dbReference type="EMBL" id="PDVP01000008">
    <property type="protein sequence ID" value="PHP66380.1"/>
    <property type="molecule type" value="Genomic_DNA"/>
</dbReference>
<dbReference type="Gene3D" id="1.20.1420.20">
    <property type="entry name" value="M75 peptidase, HXXE motif"/>
    <property type="match status" value="1"/>
</dbReference>
<dbReference type="RefSeq" id="WP_099306960.1">
    <property type="nucleotide sequence ID" value="NZ_PDVP01000008.1"/>
</dbReference>
<keyword evidence="2 3" id="KW-0732">Signal</keyword>
<gene>
    <name evidence="5" type="ORF">CSC94_13890</name>
</gene>
<dbReference type="InterPro" id="IPR018976">
    <property type="entry name" value="Imelysin-like"/>
</dbReference>
<name>A0A2G1QLQ0_9HYPH</name>
<evidence type="ECO:0000313" key="6">
    <source>
        <dbReference type="Proteomes" id="UP000221168"/>
    </source>
</evidence>
<sequence>MRLTTHVLALVTATALLALPACAASTADKAAVVRAAIENHIRPAYTAFRDATGTLETAMTALCKAPGEPPLQAARDAFAGTVEAWSFIEFVQFGPVREDNRLEKILFYPDRRGIGLRQIQGLLAKPAPGALDGGAMAQKSAALQGLPALEFVLFGSGASDLAGEPAGDWRCRVGAAIAANLHRMAGDLVAGWAAGSETVRLLTHPGDGNPLYASQDEAVAAILKVMPNGYELIAETRIAPFLGETPADARPKAAIWWRSGLTAAALRQDFLGLEALAGNSDALRHLDYEERYAVRNLDFETQSAVGFLDKLDRPAHEAAATRQGHDLLVLAEQGASHLNKLAKTGILGGYGLAAGFSSLDGD</sequence>
<evidence type="ECO:0000256" key="2">
    <source>
        <dbReference type="ARBA" id="ARBA00022729"/>
    </source>
</evidence>
<dbReference type="InterPro" id="IPR038352">
    <property type="entry name" value="Imelysin_sf"/>
</dbReference>
<dbReference type="CDD" id="cd14659">
    <property type="entry name" value="Imelysin-like_IPPA"/>
    <property type="match status" value="1"/>
</dbReference>
<dbReference type="Pfam" id="PF09375">
    <property type="entry name" value="Peptidase_M75"/>
    <property type="match status" value="1"/>
</dbReference>
<evidence type="ECO:0000256" key="3">
    <source>
        <dbReference type="SAM" id="SignalP"/>
    </source>
</evidence>
<feature type="signal peptide" evidence="3">
    <location>
        <begin position="1"/>
        <end position="23"/>
    </location>
</feature>
<feature type="chain" id="PRO_5013948199" evidence="3">
    <location>
        <begin position="24"/>
        <end position="362"/>
    </location>
</feature>
<keyword evidence="6" id="KW-1185">Reference proteome</keyword>
<protein>
    <submittedName>
        <fullName evidence="5">Peptidase M75, Imelysin</fullName>
    </submittedName>
</protein>
<comment type="subcellular location">
    <subcellularLocation>
        <location evidence="1">Cell envelope</location>
    </subcellularLocation>
</comment>
<evidence type="ECO:0000313" key="5">
    <source>
        <dbReference type="EMBL" id="PHP66380.1"/>
    </source>
</evidence>
<reference evidence="5 6" key="1">
    <citation type="submission" date="2017-10" db="EMBL/GenBank/DDBJ databases">
        <title>Sedimentibacterium mangrovi gen. nov., sp. nov., a novel member of family Phyllobacteriacea isolated from mangrove sediment.</title>
        <authorList>
            <person name="Liao H."/>
            <person name="Tian Y."/>
        </authorList>
    </citation>
    <scope>NUCLEOTIDE SEQUENCE [LARGE SCALE GENOMIC DNA]</scope>
    <source>
        <strain evidence="5 6">X9-2-2</strain>
    </source>
</reference>
<dbReference type="Proteomes" id="UP000221168">
    <property type="component" value="Unassembled WGS sequence"/>
</dbReference>
<dbReference type="GO" id="GO:0030313">
    <property type="term" value="C:cell envelope"/>
    <property type="evidence" value="ECO:0007669"/>
    <property type="project" value="UniProtKB-SubCell"/>
</dbReference>
<evidence type="ECO:0000259" key="4">
    <source>
        <dbReference type="Pfam" id="PF09375"/>
    </source>
</evidence>